<reference evidence="2" key="1">
    <citation type="submission" date="2021-08" db="EMBL/GenBank/DDBJ databases">
        <authorList>
            <person name="Stevens D.C."/>
        </authorList>
    </citation>
    <scope>NUCLEOTIDE SEQUENCE</scope>
    <source>
        <strain evidence="2">DSM 53165</strain>
    </source>
</reference>
<comment type="caution">
    <text evidence="2">The sequence shown here is derived from an EMBL/GenBank/DDBJ whole genome shotgun (WGS) entry which is preliminary data.</text>
</comment>
<dbReference type="Proteomes" id="UP001139031">
    <property type="component" value="Unassembled WGS sequence"/>
</dbReference>
<sequence>MKALPMVVAAAALACEAPMREQYVLADREALPEGVAFDAGAGTFFATAVQGGVVTRFSPLGQEAVFHRAEDPSVSFMGAHVDDERGLLWLCEVALTAGPRSRVLALRVGDGRLARAVELGEAYCNDVVTDAKGTVYATDSLQPRVFRVDAAGVTVFADDPRFAPQPGGLGLTGLDVSPDGESLLVAKLAPPTLFRVRLADPADVVAVQFTGDAFGMSGDPRFPGPDGVAFVSEALYVAYDGGVQQLRFVGDGHTRAEVRTTTAVPPGLTSLVDAAGRLYAIDGDAFRVLHAQKQADPPFAVVHIDTGLFDGA</sequence>
<name>A0ABS7U599_9BACT</name>
<dbReference type="EMBL" id="JAIRAU010000057">
    <property type="protein sequence ID" value="MBZ5715584.1"/>
    <property type="molecule type" value="Genomic_DNA"/>
</dbReference>
<dbReference type="InterPro" id="IPR011042">
    <property type="entry name" value="6-blade_b-propeller_TolB-like"/>
</dbReference>
<evidence type="ECO:0000313" key="2">
    <source>
        <dbReference type="EMBL" id="MBZ5715584.1"/>
    </source>
</evidence>
<protein>
    <recommendedName>
        <fullName evidence="1">SMP-30/Gluconolactonase/LRE-like region domain-containing protein</fullName>
    </recommendedName>
</protein>
<accession>A0ABS7U599</accession>
<dbReference type="PROSITE" id="PS51257">
    <property type="entry name" value="PROKAR_LIPOPROTEIN"/>
    <property type="match status" value="1"/>
</dbReference>
<dbReference type="Pfam" id="PF08450">
    <property type="entry name" value="SGL"/>
    <property type="match status" value="1"/>
</dbReference>
<keyword evidence="3" id="KW-1185">Reference proteome</keyword>
<dbReference type="SUPFAM" id="SSF63829">
    <property type="entry name" value="Calcium-dependent phosphotriesterase"/>
    <property type="match status" value="1"/>
</dbReference>
<dbReference type="Gene3D" id="2.120.10.30">
    <property type="entry name" value="TolB, C-terminal domain"/>
    <property type="match status" value="1"/>
</dbReference>
<evidence type="ECO:0000313" key="3">
    <source>
        <dbReference type="Proteomes" id="UP001139031"/>
    </source>
</evidence>
<organism evidence="2 3">
    <name type="scientific">Nannocystis pusilla</name>
    <dbReference type="NCBI Taxonomy" id="889268"/>
    <lineage>
        <taxon>Bacteria</taxon>
        <taxon>Pseudomonadati</taxon>
        <taxon>Myxococcota</taxon>
        <taxon>Polyangia</taxon>
        <taxon>Nannocystales</taxon>
        <taxon>Nannocystaceae</taxon>
        <taxon>Nannocystis</taxon>
    </lineage>
</organism>
<evidence type="ECO:0000259" key="1">
    <source>
        <dbReference type="Pfam" id="PF08450"/>
    </source>
</evidence>
<dbReference type="InterPro" id="IPR013658">
    <property type="entry name" value="SGL"/>
</dbReference>
<dbReference type="RefSeq" id="WP_224197323.1">
    <property type="nucleotide sequence ID" value="NZ_JAIRAU010000057.1"/>
</dbReference>
<proteinExistence type="predicted"/>
<gene>
    <name evidence="2" type="ORF">K7C98_40685</name>
</gene>
<feature type="domain" description="SMP-30/Gluconolactonase/LRE-like region" evidence="1">
    <location>
        <begin position="31"/>
        <end position="263"/>
    </location>
</feature>